<gene>
    <name evidence="1" type="ORF">PORY_002644</name>
</gene>
<reference evidence="1 2" key="1">
    <citation type="journal article" date="2021" name="Commun. Biol.">
        <title>Genomic insights into the host specific adaptation of the Pneumocystis genus.</title>
        <authorList>
            <person name="Cisse O.H."/>
            <person name="Ma L."/>
            <person name="Dekker J.P."/>
            <person name="Khil P.P."/>
            <person name="Youn J.-H."/>
            <person name="Brenchley J.M."/>
            <person name="Blair R."/>
            <person name="Pahar B."/>
            <person name="Chabe M."/>
            <person name="Van Rompay K.K.A."/>
            <person name="Keesler R."/>
            <person name="Sukura A."/>
            <person name="Hirsch V."/>
            <person name="Kutty G."/>
            <person name="Liu Y."/>
            <person name="Peng L."/>
            <person name="Chen J."/>
            <person name="Song J."/>
            <person name="Weissenbacher-Lang C."/>
            <person name="Xu J."/>
            <person name="Upham N.S."/>
            <person name="Stajich J.E."/>
            <person name="Cuomo C.A."/>
            <person name="Cushion M.T."/>
            <person name="Kovacs J.A."/>
        </authorList>
    </citation>
    <scope>NUCLEOTIDE SEQUENCE [LARGE SCALE GENOMIC DNA]</scope>
    <source>
        <strain evidence="1 2">RABM</strain>
    </source>
</reference>
<protein>
    <submittedName>
        <fullName evidence="1">Uncharacterized protein</fullName>
    </submittedName>
</protein>
<organism evidence="1 2">
    <name type="scientific">Pneumocystis oryctolagi</name>
    <dbReference type="NCBI Taxonomy" id="42067"/>
    <lineage>
        <taxon>Eukaryota</taxon>
        <taxon>Fungi</taxon>
        <taxon>Dikarya</taxon>
        <taxon>Ascomycota</taxon>
        <taxon>Taphrinomycotina</taxon>
        <taxon>Pneumocystomycetes</taxon>
        <taxon>Pneumocystaceae</taxon>
        <taxon>Pneumocystis</taxon>
    </lineage>
</organism>
<name>A0ACB7C8M2_9ASCO</name>
<comment type="caution">
    <text evidence="1">The sequence shown here is derived from an EMBL/GenBank/DDBJ whole genome shotgun (WGS) entry which is preliminary data.</text>
</comment>
<sequence>MSVVGIDFGSSKTVIAVAQRGNVDIVVNEVSNRSTPSMVSFGQKCRHLGESAKTQEIGNLKNTISCIKRLIGREYVDPEIFSIEKDYIFASLVDINGKVGVNVNFLGKEEQFTFVQLTAMYFTKIKQTFKKEYTAAVPDVVISVPVWFTDLQRRSIIDAAQISGLNPLGIINDTTAAALSYGITKTDLPENKPRNVCLIDIGYSNYTVSIISFKKGQLAVKGFSYDNNFGGRNFDKVLMEYFALEFLNKYRVDITTNPKAKYRVMLAAEKMKKILSANASAPMSVESLMDDIDVSCILSREDMEKIAADLLDRVTIPLKEALKNANMTVADIDSIEMIGGSTRIPSLKERISAFFGKPLSFTLNQDEATARGCAFACAILSPVFRVREFSVYDIVSYPIQFSWEHHGEIPGEETNIIVFSKDSVVPSTKILTFYRKEPFTIDVSYADLPGFPRHINPYIGRYHIKDVTPSANNDFSIVKIKVRINISGLLVLEHAYIVEEHEVEEVVPKDETATKDIKNSETSNDAASPDSMDLEPEKPETRKVKKLLKKKELSVVSENFSLDAVTLKTLKEKEEAMILEDNIVANTENQKNALEEYIYDLRSKLSDVYADYASSNEKSKLEKMLDDAEKWLYDEGEDTTKAAYMSKMEDLVKTAAPIVQRKFDADEIKRKERIAKEEAMERERQERLEREKMEKEKEDSKENNNPAFCPKEDKPLSDNQHASSVLDTEMTDSI</sequence>
<accession>A0ACB7C8M2</accession>
<evidence type="ECO:0000313" key="1">
    <source>
        <dbReference type="EMBL" id="KAG4303991.1"/>
    </source>
</evidence>
<dbReference type="Proteomes" id="UP000768646">
    <property type="component" value="Unassembled WGS sequence"/>
</dbReference>
<keyword evidence="2" id="KW-1185">Reference proteome</keyword>
<evidence type="ECO:0000313" key="2">
    <source>
        <dbReference type="Proteomes" id="UP000768646"/>
    </source>
</evidence>
<proteinExistence type="predicted"/>
<dbReference type="EMBL" id="JABTEG010000013">
    <property type="protein sequence ID" value="KAG4303991.1"/>
    <property type="molecule type" value="Genomic_DNA"/>
</dbReference>